<dbReference type="Proteomes" id="UP000054007">
    <property type="component" value="Unassembled WGS sequence"/>
</dbReference>
<name>A0A0D7B2K5_9AGAR</name>
<organism evidence="2 3">
    <name type="scientific">Cylindrobasidium torrendii FP15055 ss-10</name>
    <dbReference type="NCBI Taxonomy" id="1314674"/>
    <lineage>
        <taxon>Eukaryota</taxon>
        <taxon>Fungi</taxon>
        <taxon>Dikarya</taxon>
        <taxon>Basidiomycota</taxon>
        <taxon>Agaricomycotina</taxon>
        <taxon>Agaricomycetes</taxon>
        <taxon>Agaricomycetidae</taxon>
        <taxon>Agaricales</taxon>
        <taxon>Marasmiineae</taxon>
        <taxon>Physalacriaceae</taxon>
        <taxon>Cylindrobasidium</taxon>
    </lineage>
</organism>
<evidence type="ECO:0000256" key="1">
    <source>
        <dbReference type="SAM" id="MobiDB-lite"/>
    </source>
</evidence>
<dbReference type="EMBL" id="KN880675">
    <property type="protein sequence ID" value="KIY63746.1"/>
    <property type="molecule type" value="Genomic_DNA"/>
</dbReference>
<protein>
    <submittedName>
        <fullName evidence="2">Uncharacterized protein</fullName>
    </submittedName>
</protein>
<reference evidence="2 3" key="1">
    <citation type="journal article" date="2015" name="Fungal Genet. Biol.">
        <title>Evolution of novel wood decay mechanisms in Agaricales revealed by the genome sequences of Fistulina hepatica and Cylindrobasidium torrendii.</title>
        <authorList>
            <person name="Floudas D."/>
            <person name="Held B.W."/>
            <person name="Riley R."/>
            <person name="Nagy L.G."/>
            <person name="Koehler G."/>
            <person name="Ransdell A.S."/>
            <person name="Younus H."/>
            <person name="Chow J."/>
            <person name="Chiniquy J."/>
            <person name="Lipzen A."/>
            <person name="Tritt A."/>
            <person name="Sun H."/>
            <person name="Haridas S."/>
            <person name="LaButti K."/>
            <person name="Ohm R.A."/>
            <person name="Kues U."/>
            <person name="Blanchette R.A."/>
            <person name="Grigoriev I.V."/>
            <person name="Minto R.E."/>
            <person name="Hibbett D.S."/>
        </authorList>
    </citation>
    <scope>NUCLEOTIDE SEQUENCE [LARGE SCALE GENOMIC DNA]</scope>
    <source>
        <strain evidence="2 3">FP15055 ss-10</strain>
    </source>
</reference>
<gene>
    <name evidence="2" type="ORF">CYLTODRAFT_493650</name>
</gene>
<feature type="region of interest" description="Disordered" evidence="1">
    <location>
        <begin position="212"/>
        <end position="293"/>
    </location>
</feature>
<evidence type="ECO:0000313" key="2">
    <source>
        <dbReference type="EMBL" id="KIY63746.1"/>
    </source>
</evidence>
<sequence length="293" mass="33134">MTTPYTEDCISLTGVFGEPVGFPMHIDPLDTPLRLHELASGMKPGEMIKNLYGPGNYLYLQRDFGAKIFRREYAFVPVDGTLQAMIDIYRNNQQRRYEDRAPININSENSIYNFVIKSASQPLFLRHPITGIITKHAPPYPAFPTIRLRTADPSMVGAKACSQLTSPLDRPKLLRELELVQGYFFCDHPFQWFDPPDFPTVPKPLLIPAPSSATALPRPSCIVRPDRPTPKTAGAPLPRSRKRQHDTAPSEECPPPKRSRRTPCLPIRRNPPRAAKTKSRENMAAPTRRRRAT</sequence>
<accession>A0A0D7B2K5</accession>
<evidence type="ECO:0000313" key="3">
    <source>
        <dbReference type="Proteomes" id="UP000054007"/>
    </source>
</evidence>
<proteinExistence type="predicted"/>
<keyword evidence="3" id="KW-1185">Reference proteome</keyword>
<dbReference type="AlphaFoldDB" id="A0A0D7B2K5"/>